<feature type="domain" description="Caspase family p20" evidence="1">
    <location>
        <begin position="422"/>
        <end position="500"/>
    </location>
</feature>
<protein>
    <submittedName>
        <fullName evidence="3">MALT1</fullName>
        <ecNumber evidence="3">3.4.22.-</ecNumber>
    </submittedName>
</protein>
<dbReference type="InterPro" id="IPR011600">
    <property type="entry name" value="Pept_C14_caspase"/>
</dbReference>
<dbReference type="Gene3D" id="2.60.40.10">
    <property type="entry name" value="Immunoglobulins"/>
    <property type="match status" value="3"/>
</dbReference>
<dbReference type="SMART" id="SM00408">
    <property type="entry name" value="IGc2"/>
    <property type="match status" value="3"/>
</dbReference>
<dbReference type="InterPro" id="IPR007110">
    <property type="entry name" value="Ig-like_dom"/>
</dbReference>
<dbReference type="Gene3D" id="2.60.40.3360">
    <property type="match status" value="1"/>
</dbReference>
<proteinExistence type="predicted"/>
<feature type="domain" description="Ig-like" evidence="2">
    <location>
        <begin position="114"/>
        <end position="203"/>
    </location>
</feature>
<dbReference type="CDD" id="cd00096">
    <property type="entry name" value="Ig"/>
    <property type="match status" value="2"/>
</dbReference>
<dbReference type="Pfam" id="PF00656">
    <property type="entry name" value="Peptidase_C14"/>
    <property type="match status" value="1"/>
</dbReference>
<dbReference type="Gene3D" id="1.10.533.10">
    <property type="entry name" value="Death Domain, Fas"/>
    <property type="match status" value="1"/>
</dbReference>
<dbReference type="SUPFAM" id="SSF47986">
    <property type="entry name" value="DEATH domain"/>
    <property type="match status" value="1"/>
</dbReference>
<keyword evidence="4" id="KW-1185">Reference proteome</keyword>
<dbReference type="Pfam" id="PF13927">
    <property type="entry name" value="Ig_3"/>
    <property type="match status" value="1"/>
</dbReference>
<dbReference type="InterPro" id="IPR013783">
    <property type="entry name" value="Ig-like_fold"/>
</dbReference>
<evidence type="ECO:0000259" key="1">
    <source>
        <dbReference type="PROSITE" id="PS50208"/>
    </source>
</evidence>
<dbReference type="PANTHER" id="PTHR22576">
    <property type="entry name" value="MUCOSA ASSOCIATED LYMPHOID TISSUE LYMPHOMA TRANSLOCATION PROTEIN 1/PARACASPASE"/>
    <property type="match status" value="1"/>
</dbReference>
<dbReference type="PROSITE" id="PS50835">
    <property type="entry name" value="IG_LIKE"/>
    <property type="match status" value="3"/>
</dbReference>
<dbReference type="Pfam" id="PF13895">
    <property type="entry name" value="Ig_2"/>
    <property type="match status" value="1"/>
</dbReference>
<evidence type="ECO:0000313" key="4">
    <source>
        <dbReference type="Proteomes" id="UP000683360"/>
    </source>
</evidence>
<dbReference type="SMART" id="SM00409">
    <property type="entry name" value="IG"/>
    <property type="match status" value="3"/>
</dbReference>
<dbReference type="InterPro" id="IPR029030">
    <property type="entry name" value="Caspase-like_dom_sf"/>
</dbReference>
<dbReference type="EMBL" id="CAJPWZ010001830">
    <property type="protein sequence ID" value="CAG2225003.1"/>
    <property type="molecule type" value="Genomic_DNA"/>
</dbReference>
<dbReference type="InterPro" id="IPR003599">
    <property type="entry name" value="Ig_sub"/>
</dbReference>
<gene>
    <name evidence="3" type="ORF">MEDL_38164</name>
</gene>
<dbReference type="InterPro" id="IPR036179">
    <property type="entry name" value="Ig-like_dom_sf"/>
</dbReference>
<dbReference type="GO" id="GO:0004197">
    <property type="term" value="F:cysteine-type endopeptidase activity"/>
    <property type="evidence" value="ECO:0007669"/>
    <property type="project" value="InterPro"/>
</dbReference>
<accession>A0A8S3SZJ9</accession>
<feature type="domain" description="Ig-like" evidence="2">
    <location>
        <begin position="324"/>
        <end position="410"/>
    </location>
</feature>
<comment type="caution">
    <text evidence="3">The sequence shown here is derived from an EMBL/GenBank/DDBJ whole genome shotgun (WGS) entry which is preliminary data.</text>
</comment>
<evidence type="ECO:0000259" key="2">
    <source>
        <dbReference type="PROSITE" id="PS50835"/>
    </source>
</evidence>
<dbReference type="Gene3D" id="3.40.50.1460">
    <property type="match status" value="1"/>
</dbReference>
<dbReference type="SUPFAM" id="SSF48726">
    <property type="entry name" value="Immunoglobulin"/>
    <property type="match status" value="3"/>
</dbReference>
<dbReference type="Proteomes" id="UP000683360">
    <property type="component" value="Unassembled WGS sequence"/>
</dbReference>
<sequence>MMNREHCRRLHVHPDTNIGDLSCRFMLKLRDDLDSNPETCNWRALLDKAADNPNYRFSSADVERKFGSQVYHGSPSNKMLWELGSMGMTAAELVDCLDKLKLESVLMDIKKYEPIVIINQPAERKTVNKGEVLELEVKAIGFPYPRYQWFKENKKDWDILDKEKSSILRIRNVSTTDAGVYCCRLHNGDINSQVEFTEQSTVTVEMSKDPVAYRDTFDDRPSRYDLIPSFEVQPKNVTVQICDGFILECRVLSKYPVIYDWYKNHEIIKRSDQPFYEVKAAYKADMGTYECRARNQLGETMSDVVKVTVMLGKTEEPLVDPVGPTEIEIISNPKTVIIEFGGDCLFSCEARCSIPLVYQWLKDGVPIEGEIKPSLVLKKIQNYDHQGLYTCMVSIPGTKNIRLSYPASLSIKTNDKPEFNPSDKVALLIGNFDYRCESPLSAPKSDVYTMAEIFRSLDFKVVSLLNLTKLEMQSAVEEFVKLIGSEVYAVFYFCGHGFEEEAKCYLVPPDARHGYTIEDCVCAEDVLSQMQNYTETSPALIVLILDICRIRNLQPPTNREQDAMCSNLSNIPMKGNTVFCYATSKGMYAYEDIHNGILVKYLKKYLPKQMSVLDVFTSVQEDIGKESQYYHIQIPEIKSNLLQPRRSLADRISTKGHTKAYNQRTLLWNNAHEKPPSKEIEIPAIKGKVLLEFQTEFSNMLTIFCTVMPMTMGKSLKYHLGCIAHLPKTISIFGSVSQVHDDPPKTKIVLQDLQKLTKDLEVQVFVVNTETKQRYEGPKVNLGKPLVGILDLWKPRRQPIELEIPKLNWLPGSNYTTLHTNGIISAVKP</sequence>
<dbReference type="GO" id="GO:0006508">
    <property type="term" value="P:proteolysis"/>
    <property type="evidence" value="ECO:0007669"/>
    <property type="project" value="InterPro"/>
</dbReference>
<dbReference type="SUPFAM" id="SSF52129">
    <property type="entry name" value="Caspase-like"/>
    <property type="match status" value="1"/>
</dbReference>
<dbReference type="PROSITE" id="PS50208">
    <property type="entry name" value="CASPASE_P20"/>
    <property type="match status" value="1"/>
</dbReference>
<keyword evidence="3" id="KW-0378">Hydrolase</keyword>
<feature type="domain" description="Ig-like" evidence="2">
    <location>
        <begin position="228"/>
        <end position="308"/>
    </location>
</feature>
<dbReference type="PANTHER" id="PTHR22576:SF37">
    <property type="entry name" value="MUCOSA-ASSOCIATED LYMPHOID TISSUE LYMPHOMA TRANSLOCATION PROTEIN 1"/>
    <property type="match status" value="1"/>
</dbReference>
<dbReference type="EC" id="3.4.22.-" evidence="3"/>
<reference evidence="3" key="1">
    <citation type="submission" date="2021-03" db="EMBL/GenBank/DDBJ databases">
        <authorList>
            <person name="Bekaert M."/>
        </authorList>
    </citation>
    <scope>NUCLEOTIDE SEQUENCE</scope>
</reference>
<name>A0A8S3SZJ9_MYTED</name>
<dbReference type="InterPro" id="IPR003598">
    <property type="entry name" value="Ig_sub2"/>
</dbReference>
<dbReference type="OrthoDB" id="412369at2759"/>
<dbReference type="InterPro" id="IPR052039">
    <property type="entry name" value="Caspase-related_regulators"/>
</dbReference>
<dbReference type="InterPro" id="IPR033540">
    <property type="entry name" value="MALT1_IG-like_dom_sf"/>
</dbReference>
<dbReference type="InterPro" id="IPR001309">
    <property type="entry name" value="Pept_C14_p20"/>
</dbReference>
<evidence type="ECO:0000313" key="3">
    <source>
        <dbReference type="EMBL" id="CAG2225003.1"/>
    </source>
</evidence>
<dbReference type="AlphaFoldDB" id="A0A8S3SZJ9"/>
<organism evidence="3 4">
    <name type="scientific">Mytilus edulis</name>
    <name type="common">Blue mussel</name>
    <dbReference type="NCBI Taxonomy" id="6550"/>
    <lineage>
        <taxon>Eukaryota</taxon>
        <taxon>Metazoa</taxon>
        <taxon>Spiralia</taxon>
        <taxon>Lophotrochozoa</taxon>
        <taxon>Mollusca</taxon>
        <taxon>Bivalvia</taxon>
        <taxon>Autobranchia</taxon>
        <taxon>Pteriomorphia</taxon>
        <taxon>Mytilida</taxon>
        <taxon>Mytiloidea</taxon>
        <taxon>Mytilidae</taxon>
        <taxon>Mytilinae</taxon>
        <taxon>Mytilus</taxon>
    </lineage>
</organism>
<dbReference type="InterPro" id="IPR011029">
    <property type="entry name" value="DEATH-like_dom_sf"/>
</dbReference>